<evidence type="ECO:0000313" key="1">
    <source>
        <dbReference type="EMBL" id="KAL3502406.1"/>
    </source>
</evidence>
<accession>A0ABD2Y6R0</accession>
<keyword evidence="2" id="KW-1185">Reference proteome</keyword>
<name>A0ABD2Y6R0_9GENT</name>
<comment type="caution">
    <text evidence="1">The sequence shown here is derived from an EMBL/GenBank/DDBJ whole genome shotgun (WGS) entry which is preliminary data.</text>
</comment>
<sequence>MNKRKHQSQCEFIQAKIEKEIARRGRGNFVCLSLVVAFKTPVKEFISYTYNLVGHVSHVRQRPIPLRNDIINAHYGLPNMAEESEYAQFLRGNIDYDEVLGFCD</sequence>
<reference evidence="1 2" key="1">
    <citation type="submission" date="2024-11" db="EMBL/GenBank/DDBJ databases">
        <title>A near-complete genome assembly of Cinchona calisaya.</title>
        <authorList>
            <person name="Lian D.C."/>
            <person name="Zhao X.W."/>
            <person name="Wei L."/>
        </authorList>
    </citation>
    <scope>NUCLEOTIDE SEQUENCE [LARGE SCALE GENOMIC DNA]</scope>
    <source>
        <tissue evidence="1">Nenye</tissue>
    </source>
</reference>
<dbReference type="Proteomes" id="UP001630127">
    <property type="component" value="Unassembled WGS sequence"/>
</dbReference>
<protein>
    <submittedName>
        <fullName evidence="1">Uncharacterized protein</fullName>
    </submittedName>
</protein>
<evidence type="ECO:0000313" key="2">
    <source>
        <dbReference type="Proteomes" id="UP001630127"/>
    </source>
</evidence>
<organism evidence="1 2">
    <name type="scientific">Cinchona calisaya</name>
    <dbReference type="NCBI Taxonomy" id="153742"/>
    <lineage>
        <taxon>Eukaryota</taxon>
        <taxon>Viridiplantae</taxon>
        <taxon>Streptophyta</taxon>
        <taxon>Embryophyta</taxon>
        <taxon>Tracheophyta</taxon>
        <taxon>Spermatophyta</taxon>
        <taxon>Magnoliopsida</taxon>
        <taxon>eudicotyledons</taxon>
        <taxon>Gunneridae</taxon>
        <taxon>Pentapetalae</taxon>
        <taxon>asterids</taxon>
        <taxon>lamiids</taxon>
        <taxon>Gentianales</taxon>
        <taxon>Rubiaceae</taxon>
        <taxon>Cinchonoideae</taxon>
        <taxon>Cinchoneae</taxon>
        <taxon>Cinchona</taxon>
    </lineage>
</organism>
<proteinExistence type="predicted"/>
<dbReference type="AlphaFoldDB" id="A0ABD2Y6R0"/>
<gene>
    <name evidence="1" type="ORF">ACH5RR_036855</name>
</gene>
<dbReference type="EMBL" id="JBJUIK010000015">
    <property type="protein sequence ID" value="KAL3502406.1"/>
    <property type="molecule type" value="Genomic_DNA"/>
</dbReference>